<evidence type="ECO:0000256" key="3">
    <source>
        <dbReference type="ARBA" id="ARBA00023125"/>
    </source>
</evidence>
<dbReference type="GO" id="GO:1905879">
    <property type="term" value="P:regulation of oogenesis"/>
    <property type="evidence" value="ECO:0007669"/>
    <property type="project" value="Ensembl"/>
</dbReference>
<dbReference type="GO" id="GO:0003677">
    <property type="term" value="F:DNA binding"/>
    <property type="evidence" value="ECO:0007669"/>
    <property type="project" value="UniProtKB-KW"/>
</dbReference>
<feature type="domain" description="BRCA2 OB1" evidence="7">
    <location>
        <begin position="2163"/>
        <end position="2295"/>
    </location>
</feature>
<feature type="compositionally biased region" description="Basic and acidic residues" evidence="6">
    <location>
        <begin position="1776"/>
        <end position="1786"/>
    </location>
</feature>
<dbReference type="STRING" id="80966.ENSAPOP00000003431"/>
<dbReference type="Pfam" id="PF21318">
    <property type="entry name" value="BRCA2DBD_OB2"/>
    <property type="match status" value="1"/>
</dbReference>
<feature type="domain" description="BRCA2 TR2" evidence="10">
    <location>
        <begin position="2689"/>
        <end position="2739"/>
    </location>
</feature>
<dbReference type="GO" id="GO:0072015">
    <property type="term" value="P:podocyte development"/>
    <property type="evidence" value="ECO:0007669"/>
    <property type="project" value="Ensembl"/>
</dbReference>
<dbReference type="Pfam" id="PF09104">
    <property type="entry name" value="BRCA-2_OB3"/>
    <property type="match status" value="1"/>
</dbReference>
<keyword evidence="5" id="KW-0234">DNA repair</keyword>
<feature type="domain" description="Breast cancer type 2 susceptibility protein helical" evidence="9">
    <location>
        <begin position="1975"/>
        <end position="2160"/>
    </location>
</feature>
<feature type="compositionally biased region" description="Polar residues" evidence="6">
    <location>
        <begin position="2672"/>
        <end position="2687"/>
    </location>
</feature>
<feature type="region of interest" description="Disordered" evidence="6">
    <location>
        <begin position="944"/>
        <end position="1006"/>
    </location>
</feature>
<evidence type="ECO:0000259" key="7">
    <source>
        <dbReference type="Pfam" id="PF09103"/>
    </source>
</evidence>
<dbReference type="InterPro" id="IPR015252">
    <property type="entry name" value="BRCA2_hlx"/>
</dbReference>
<dbReference type="SUPFAM" id="SSF81878">
    <property type="entry name" value="BRCA2 tower domain"/>
    <property type="match status" value="1"/>
</dbReference>
<proteinExistence type="predicted"/>
<dbReference type="InParanoid" id="A0A3Q1EGA8"/>
<dbReference type="InterPro" id="IPR015188">
    <property type="entry name" value="BRCA2_OB_3"/>
</dbReference>
<accession>A0A3Q1EGA8</accession>
<dbReference type="Ensembl" id="ENSAPOT00000011764.1">
    <property type="protein sequence ID" value="ENSAPOP00000003431.1"/>
    <property type="gene ID" value="ENSAPOG00000005021.1"/>
</dbReference>
<feature type="compositionally biased region" description="Basic and acidic residues" evidence="6">
    <location>
        <begin position="956"/>
        <end position="965"/>
    </location>
</feature>
<dbReference type="GO" id="GO:0048793">
    <property type="term" value="P:pronephros development"/>
    <property type="evidence" value="ECO:0007669"/>
    <property type="project" value="Ensembl"/>
</dbReference>
<dbReference type="PIRSF" id="PIRSF002397">
    <property type="entry name" value="BRCA2"/>
    <property type="match status" value="1"/>
</dbReference>
<feature type="compositionally biased region" description="Polar residues" evidence="6">
    <location>
        <begin position="2735"/>
        <end position="2748"/>
    </location>
</feature>
<keyword evidence="2" id="KW-0227">DNA damage</keyword>
<dbReference type="InterPro" id="IPR015525">
    <property type="entry name" value="BRCA2"/>
</dbReference>
<evidence type="ECO:0000259" key="10">
    <source>
        <dbReference type="Pfam" id="PF22687"/>
    </source>
</evidence>
<feature type="region of interest" description="Disordered" evidence="6">
    <location>
        <begin position="2648"/>
        <end position="2754"/>
    </location>
</feature>
<dbReference type="InterPro" id="IPR015187">
    <property type="entry name" value="BRCA2_OB_1"/>
</dbReference>
<dbReference type="InterPro" id="IPR002093">
    <property type="entry name" value="BRCA2_repeat"/>
</dbReference>
<dbReference type="InterPro" id="IPR055077">
    <property type="entry name" value="BRCA2_TR2"/>
</dbReference>
<evidence type="ECO:0000259" key="9">
    <source>
        <dbReference type="Pfam" id="PF09169"/>
    </source>
</evidence>
<feature type="region of interest" description="Disordered" evidence="6">
    <location>
        <begin position="1072"/>
        <end position="1100"/>
    </location>
</feature>
<feature type="compositionally biased region" description="Polar residues" evidence="6">
    <location>
        <begin position="318"/>
        <end position="334"/>
    </location>
</feature>
<dbReference type="GO" id="GO:0008585">
    <property type="term" value="P:female gonad development"/>
    <property type="evidence" value="ECO:0007669"/>
    <property type="project" value="Ensembl"/>
</dbReference>
<dbReference type="Pfam" id="PF09169">
    <property type="entry name" value="BRCA-2_helical"/>
    <property type="match status" value="1"/>
</dbReference>
<dbReference type="SUPFAM" id="SSF50249">
    <property type="entry name" value="Nucleic acid-binding proteins"/>
    <property type="match status" value="3"/>
</dbReference>
<evidence type="ECO:0000256" key="6">
    <source>
        <dbReference type="SAM" id="MobiDB-lite"/>
    </source>
</evidence>
<feature type="compositionally biased region" description="Low complexity" evidence="6">
    <location>
        <begin position="699"/>
        <end position="711"/>
    </location>
</feature>
<dbReference type="PANTHER" id="PTHR11289">
    <property type="entry name" value="BREAST CANCER TYPE 2 SUSCEPTIBILITY PROTEIN BRCA2"/>
    <property type="match status" value="1"/>
</dbReference>
<dbReference type="GO" id="GO:0042127">
    <property type="term" value="P:regulation of cell population proliferation"/>
    <property type="evidence" value="ECO:0007669"/>
    <property type="project" value="Ensembl"/>
</dbReference>
<feature type="region of interest" description="Disordered" evidence="6">
    <location>
        <begin position="277"/>
        <end position="348"/>
    </location>
</feature>
<organism evidence="11 12">
    <name type="scientific">Acanthochromis polyacanthus</name>
    <name type="common">spiny chromis</name>
    <dbReference type="NCBI Taxonomy" id="80966"/>
    <lineage>
        <taxon>Eukaryota</taxon>
        <taxon>Metazoa</taxon>
        <taxon>Chordata</taxon>
        <taxon>Craniata</taxon>
        <taxon>Vertebrata</taxon>
        <taxon>Euteleostomi</taxon>
        <taxon>Actinopterygii</taxon>
        <taxon>Neopterygii</taxon>
        <taxon>Teleostei</taxon>
        <taxon>Neoteleostei</taxon>
        <taxon>Acanthomorphata</taxon>
        <taxon>Ovalentaria</taxon>
        <taxon>Pomacentridae</taxon>
        <taxon>Acanthochromis</taxon>
    </lineage>
</organism>
<feature type="compositionally biased region" description="Polar residues" evidence="6">
    <location>
        <begin position="688"/>
        <end position="698"/>
    </location>
</feature>
<evidence type="ECO:0000256" key="1">
    <source>
        <dbReference type="ARBA" id="ARBA00022737"/>
    </source>
</evidence>
<feature type="compositionally biased region" description="Basic and acidic residues" evidence="6">
    <location>
        <begin position="668"/>
        <end position="686"/>
    </location>
</feature>
<evidence type="ECO:0000256" key="2">
    <source>
        <dbReference type="ARBA" id="ARBA00022763"/>
    </source>
</evidence>
<feature type="region of interest" description="Disordered" evidence="6">
    <location>
        <begin position="857"/>
        <end position="888"/>
    </location>
</feature>
<name>A0A3Q1EGA8_9TELE</name>
<dbReference type="GO" id="GO:0000724">
    <property type="term" value="P:double-strand break repair via homologous recombination"/>
    <property type="evidence" value="ECO:0007669"/>
    <property type="project" value="InterPro"/>
</dbReference>
<feature type="region of interest" description="Disordered" evidence="6">
    <location>
        <begin position="1753"/>
        <end position="1800"/>
    </location>
</feature>
<dbReference type="GO" id="GO:0007530">
    <property type="term" value="P:sex determination"/>
    <property type="evidence" value="ECO:0007669"/>
    <property type="project" value="Ensembl"/>
</dbReference>
<dbReference type="GO" id="GO:0005634">
    <property type="term" value="C:nucleus"/>
    <property type="evidence" value="ECO:0007669"/>
    <property type="project" value="TreeGrafter"/>
</dbReference>
<evidence type="ECO:0000259" key="8">
    <source>
        <dbReference type="Pfam" id="PF09104"/>
    </source>
</evidence>
<reference evidence="11" key="1">
    <citation type="submission" date="2025-08" db="UniProtKB">
        <authorList>
            <consortium name="Ensembl"/>
        </authorList>
    </citation>
    <scope>IDENTIFICATION</scope>
</reference>
<dbReference type="GO" id="GO:0007283">
    <property type="term" value="P:spermatogenesis"/>
    <property type="evidence" value="ECO:0007669"/>
    <property type="project" value="Ensembl"/>
</dbReference>
<feature type="region of interest" description="Disordered" evidence="6">
    <location>
        <begin position="1915"/>
        <end position="1942"/>
    </location>
</feature>
<dbReference type="CDD" id="cd04495">
    <property type="entry name" value="BRCA2DBD_OB3"/>
    <property type="match status" value="1"/>
</dbReference>
<feature type="region of interest" description="Disordered" evidence="6">
    <location>
        <begin position="1330"/>
        <end position="1360"/>
    </location>
</feature>
<dbReference type="InterPro" id="IPR036315">
    <property type="entry name" value="BRCA2_hlx_sf"/>
</dbReference>
<dbReference type="Pfam" id="PF09103">
    <property type="entry name" value="BRCA-2_OB1"/>
    <property type="match status" value="1"/>
</dbReference>
<evidence type="ECO:0000313" key="12">
    <source>
        <dbReference type="Proteomes" id="UP000257200"/>
    </source>
</evidence>
<feature type="region of interest" description="Disordered" evidence="6">
    <location>
        <begin position="668"/>
        <end position="711"/>
    </location>
</feature>
<dbReference type="Pfam" id="PF00634">
    <property type="entry name" value="BRCA2"/>
    <property type="match status" value="9"/>
</dbReference>
<protein>
    <submittedName>
        <fullName evidence="11">BRCA2 DNA repair associated</fullName>
    </submittedName>
</protein>
<dbReference type="InterPro" id="IPR012340">
    <property type="entry name" value="NA-bd_OB-fold"/>
</dbReference>
<keyword evidence="3" id="KW-0238">DNA-binding</keyword>
<reference evidence="11" key="2">
    <citation type="submission" date="2025-09" db="UniProtKB">
        <authorList>
            <consortium name="Ensembl"/>
        </authorList>
    </citation>
    <scope>IDENTIFICATION</scope>
</reference>
<dbReference type="CDD" id="cd04493">
    <property type="entry name" value="BRCA2DBD_OB1"/>
    <property type="match status" value="1"/>
</dbReference>
<dbReference type="PANTHER" id="PTHR11289:SF0">
    <property type="entry name" value="BREAST CANCER TYPE 2 SUSCEPTIBILITY PROTEIN"/>
    <property type="match status" value="1"/>
</dbReference>
<dbReference type="Pfam" id="PF22687">
    <property type="entry name" value="BRCA2_TR2"/>
    <property type="match status" value="1"/>
</dbReference>
<keyword evidence="12" id="KW-1185">Reference proteome</keyword>
<dbReference type="Gene3D" id="2.40.50.140">
    <property type="entry name" value="Nucleic acid-binding proteins"/>
    <property type="match status" value="4"/>
</dbReference>
<evidence type="ECO:0000313" key="11">
    <source>
        <dbReference type="Ensembl" id="ENSAPOP00000003431.1"/>
    </source>
</evidence>
<feature type="compositionally biased region" description="Polar residues" evidence="6">
    <location>
        <begin position="2648"/>
        <end position="2664"/>
    </location>
</feature>
<feature type="domain" description="BRCA2 OB3" evidence="8">
    <location>
        <begin position="2505"/>
        <end position="2642"/>
    </location>
</feature>
<dbReference type="SUPFAM" id="SSF81872">
    <property type="entry name" value="BRCA2 helical domain"/>
    <property type="match status" value="1"/>
</dbReference>
<evidence type="ECO:0000256" key="5">
    <source>
        <dbReference type="ARBA" id="ARBA00023204"/>
    </source>
</evidence>
<keyword evidence="1" id="KW-0677">Repeat</keyword>
<dbReference type="GO" id="GO:0006355">
    <property type="term" value="P:regulation of DNA-templated transcription"/>
    <property type="evidence" value="ECO:0007669"/>
    <property type="project" value="TreeGrafter"/>
</dbReference>
<feature type="compositionally biased region" description="Basic and acidic residues" evidence="6">
    <location>
        <begin position="1334"/>
        <end position="1355"/>
    </location>
</feature>
<dbReference type="Gene3D" id="6.10.70.10">
    <property type="match status" value="1"/>
</dbReference>
<evidence type="ECO:0000256" key="4">
    <source>
        <dbReference type="ARBA" id="ARBA00023172"/>
    </source>
</evidence>
<keyword evidence="4" id="KW-0233">DNA recombination</keyword>
<dbReference type="PROSITE" id="PS50138">
    <property type="entry name" value="BRCA2_REPEAT"/>
    <property type="match status" value="11"/>
</dbReference>
<sequence length="2779" mass="303765">PNWFDVLTAQTSANEEDVSDQDELCANQEGNFKTPLEKPTVDSQLFSTPKVFRHSRILSAPYSSQIPSKYVKSNSNGIFMSAVPIFKCGISNTLNLLLFFFFNFLLMQVSFAKHISESLGAQINPDISWTSSFNTPPALPSTLILCKQMTQFAFVRKLFPSLSNVSKVEAAPLKNNDIPTADQGAVSSDDSLQTSLNQNEGVWQQKLPDAIEEGEVRTTVASVLDGAENVLSIFFANSSSALRKVKPNNTKRKQIIAAKEHGCSSTDKLTTNNAASCEKRAADREPGSVSSSPPEKPGDAGITQWSPLSLSEIPPSAVHNNILTGQLKSGSDSGQPVMPPIKTTDSGLNNKKRKFVYTVGTMKTQSQGNEAQSQKMISSPGIQDSGQELSVKRLGKASGGADCCSTGQKLGNLGGENLPPSVQANVHYLDMSQLHRDFAQDFSQMPDSGILSKVAEDTRTHFSPSACLSAMKQAKQKAKQGSSHSDCGDVSSRRLVSASNQNFSIHEGTVIDSGFQSAVTDVTHTSASSFAVPFSENTGQSQQCSGFKTDIHRTTPLPSTNKGNGKVHLNDEAKAELSSAQKERRIVDPGTETGSHMEGIATQLLRSANGAVSSTNCIPLNGQIHGSLPKQTAFSLPSVSASGFKTASNKSIRISSANLEKAKHLFEESQNERTFRDQLTKSDHTTKQKIGTSNGPVKNTTSTSNLNSLSETSGDVSCQLTASQKADVTELCTLLEETDSQFEFTQVKIPQVQQHCQDEVCSPQKADKELDPDFLTGIDFDDSFSSDAEKKSTDVSFSSAVIKENSHTETSKMENKNPLMLGVAFKTAGGNVLRVSKTCLSKARALFADLQENLTDKKSSGMQNCENDDKTKQQCSMDSNTGEDDSNIADKDATRIFKDGKMDTAMCQSGFHMASGKGIAISAKYIRQAEAFFNDCDANDQNDGMSVKHNKSIEPFSERADDKKNLSKYKSPRQVKISDEHASGRTNCENVNAGPSAPHTKEPHPDHMKMKSIAFNGRLPSKNAVSFHGNPFSSSKPFSPPLFTTSKNIDSTAIDELSSYDGFCTDANKPLNQKENCPSTEQLTTQTQVSPPRNGGFQTASGNRVVISSAALKKPKSLFSECDEVDDTLCVRPSHSKPPVHGPPPRKDGFLTASGKRVALSSEALQKAKSLFSDISVEIQDGSHTRDSDKKREMMHCSFTAARGEKAHMSQKNPVKEFDSASTKANQETDAFFKDFDMDDNKDTVLPQNTGFQTASGKGVSISSAALKKAKSLFSDCDEVDELGVKPSHFKSPVQGPPPRKDGFLTASGKQVALSSEALQKAKSLFSDVSHSADVSHTKSSDKKQDNGENTDKTHCGFTTAGGQKVHVSQKSLLKARHLSSEFDSVSTKAMQEADGLFKECHMDCNSETSVKCRTIAPLSSDSQKKPDEKLTVNVFERAEHGCTEHTNKQEEPKENTLPPLNGGFRTASGKGVAISSEALRKAEALLSECEKIEHKIGSTPPHSKTPLPAPSFRNSGFFAASGKPVTLSSEALQKAKALFGDISLSTDITAVSDTRKNDEKLKDAQNSTDKKHCGFTTAGGAKVHVSKKSLLKANNLLKEFADGECHDSCYSGASPRDTHKLDLLKMTDVNQTTNSDLAAASDMDMPTEESASLVVKSAPTVSFQFQEDKIIPPGTENLHDIPEQEMSCVLDCEINERSTKGPKVVRTDESSALNIQSLNLTGCTETQQKLLAQEALDCTKALLKDESLAGQTLPMTLENMPLEDKPQSSNTSAEDEQRKGKRSVEDADMTSQPPLKRRLLEEFNRTVDEPRGSVLQPVKSCPNGVMRDRRVFKYSASLHPNITGPHRTGKNSIETRFQKTTHQSTPGDSRSAHSKMPAFVPPFIKNTTAETRKNAAVKDEIRTPTAFVPPFKKQRTVVQESSSKPQEEEEKHPHHFAVPSNSCTYVAPSKKTQDARDVTALVDTTSDKIYQNLQSIELARDMQDMRIRKKKRQTIRPLPGSLFLTKTSGVMRIPLKVAMDGKPPARYTKKQLYAYGVHKHVSDITGETAESFRFNLLQFLKKEAFADEGGVQLADGGWLIPSKDGTAGKEEFYRSLCDTPGVDPKLISEAWVYNHYRWIVWKQASMEKSFPETVGGLCLTPEQVLLQLKYRYDVEVDHSRRPALRKIMEKDDTSAKTLILCVCEIVSRGHSPNRRISSDTKNLQSGDAKVDAPSAVVWLTDGWYAIKAQLDDPLTAMLHKGRLAVGDKLIIHGAQLVGSQDACSPLEAPESLMLKICANSSRPARWDAKLGFHRDPRPFLLPVSSLYSNGGPVGCVDIIILRSYPIQVWRCCVPHGNSIYQDSVGNIASLQDGEELYEAVGDDPAYLEAHLSIQQLETLHTYRRSLVEKQQAELQDRYRRALEAEDNEGSCLKRDVTPVWRLCITDSMDFFSLVLVYQLSLWRPTSDLQSLLKEGRRYKVYNLTTSDGKKRSSVESVQLTGTKKTQFEDLQGSQEWLSAHFQPRVSTNFMTLQNPEFQPLCGEVDLSGYVISVIDGQGSSPALYLADGNLNFVKVRCFSSLSQSGLEDVVRPNVLLALSNLQLRGQSMHPTPVVYAGDLTVFSTNPKEAHLQESLSQLKTMLQRHENFSLSAEEKLSHLIRSDGLSSITSPALQPQTPASGTFQKPVRSLGSFTPVSRNPPAATSSAEKDPRSLKRRRALDYLSRIPSPPPLSHLGSVGSPCVNKTFNPPRRSATPSTLKTVQTPAHKSTDSLVEDEWVHDEELAMIDTQALHGGDLL</sequence>
<dbReference type="GeneTree" id="ENSGT00390000003602"/>
<feature type="region of interest" description="Disordered" evidence="6">
    <location>
        <begin position="366"/>
        <end position="386"/>
    </location>
</feature>
<feature type="compositionally biased region" description="Basic and acidic residues" evidence="6">
    <location>
        <begin position="277"/>
        <end position="286"/>
    </location>
</feature>
<dbReference type="Proteomes" id="UP000257200">
    <property type="component" value="Unplaced"/>
</dbReference>